<sequence length="85" mass="9898">MCLLRSNLLPHQKIAIDFIFKRETGELPRELSLWELNKDDEASEQKLFHPRCLSIAESRNFESTYSPGDRQGLIKHKRLLSMPSS</sequence>
<organism evidence="1 2">
    <name type="scientific">Colletotrichum orbiculare (strain 104-T / ATCC 96160 / CBS 514.97 / LARS 414 / MAFF 240422)</name>
    <name type="common">Cucumber anthracnose fungus</name>
    <name type="synonym">Colletotrichum lagenarium</name>
    <dbReference type="NCBI Taxonomy" id="1213857"/>
    <lineage>
        <taxon>Eukaryota</taxon>
        <taxon>Fungi</taxon>
        <taxon>Dikarya</taxon>
        <taxon>Ascomycota</taxon>
        <taxon>Pezizomycotina</taxon>
        <taxon>Sordariomycetes</taxon>
        <taxon>Hypocreomycetidae</taxon>
        <taxon>Glomerellales</taxon>
        <taxon>Glomerellaceae</taxon>
        <taxon>Colletotrichum</taxon>
        <taxon>Colletotrichum orbiculare species complex</taxon>
    </lineage>
</organism>
<protein>
    <submittedName>
        <fullName evidence="1">Uncharacterized protein</fullName>
    </submittedName>
</protein>
<dbReference type="AlphaFoldDB" id="A0A484G5A2"/>
<proteinExistence type="predicted"/>
<name>A0A484G5A2_COLOR</name>
<dbReference type="EMBL" id="AMCV02000002">
    <property type="protein sequence ID" value="TDZ25462.1"/>
    <property type="molecule type" value="Genomic_DNA"/>
</dbReference>
<dbReference type="OrthoDB" id="4850194at2759"/>
<gene>
    <name evidence="1" type="ORF">Cob_v001769</name>
</gene>
<accession>A0A484G5A2</accession>
<evidence type="ECO:0000313" key="1">
    <source>
        <dbReference type="EMBL" id="TDZ25462.1"/>
    </source>
</evidence>
<reference evidence="2" key="1">
    <citation type="journal article" date="2013" name="New Phytol.">
        <title>Comparative genomic and transcriptomic analyses reveal the hemibiotrophic stage shift of Colletotrichum fungi.</title>
        <authorList>
            <person name="Gan P."/>
            <person name="Ikeda K."/>
            <person name="Irieda H."/>
            <person name="Narusaka M."/>
            <person name="O'Connell R.J."/>
            <person name="Narusaka Y."/>
            <person name="Takano Y."/>
            <person name="Kubo Y."/>
            <person name="Shirasu K."/>
        </authorList>
    </citation>
    <scope>NUCLEOTIDE SEQUENCE [LARGE SCALE GENOMIC DNA]</scope>
    <source>
        <strain evidence="2">104-T / ATCC 96160 / CBS 514.97 / LARS 414 / MAFF 240422</strain>
    </source>
</reference>
<dbReference type="Proteomes" id="UP000014480">
    <property type="component" value="Unassembled WGS sequence"/>
</dbReference>
<keyword evidence="2" id="KW-1185">Reference proteome</keyword>
<reference evidence="2" key="2">
    <citation type="journal article" date="2019" name="Mol. Plant Microbe Interact.">
        <title>Genome sequence resources for four phytopathogenic fungi from the Colletotrichum orbiculare species complex.</title>
        <authorList>
            <person name="Gan P."/>
            <person name="Tsushima A."/>
            <person name="Narusaka M."/>
            <person name="Narusaka Y."/>
            <person name="Takano Y."/>
            <person name="Kubo Y."/>
            <person name="Shirasu K."/>
        </authorList>
    </citation>
    <scope>GENOME REANNOTATION</scope>
    <source>
        <strain evidence="2">104-T / ATCC 96160 / CBS 514.97 / LARS 414 / MAFF 240422</strain>
    </source>
</reference>
<comment type="caution">
    <text evidence="1">The sequence shown here is derived from an EMBL/GenBank/DDBJ whole genome shotgun (WGS) entry which is preliminary data.</text>
</comment>
<evidence type="ECO:0000313" key="2">
    <source>
        <dbReference type="Proteomes" id="UP000014480"/>
    </source>
</evidence>